<keyword evidence="1" id="KW-0812">Transmembrane</keyword>
<evidence type="ECO:0000313" key="3">
    <source>
        <dbReference type="Proteomes" id="UP000541425"/>
    </source>
</evidence>
<name>A0A7W5UW10_9BACT</name>
<dbReference type="SUPFAM" id="SSF47781">
    <property type="entry name" value="RuvA domain 2-like"/>
    <property type="match status" value="3"/>
</dbReference>
<dbReference type="GO" id="GO:0015628">
    <property type="term" value="P:protein secretion by the type II secretion system"/>
    <property type="evidence" value="ECO:0007669"/>
    <property type="project" value="TreeGrafter"/>
</dbReference>
<dbReference type="Gene3D" id="1.10.150.280">
    <property type="entry name" value="AF1531-like domain"/>
    <property type="match status" value="1"/>
</dbReference>
<feature type="transmembrane region" description="Helical" evidence="1">
    <location>
        <begin position="16"/>
        <end position="35"/>
    </location>
</feature>
<keyword evidence="2" id="KW-0238">DNA-binding</keyword>
<dbReference type="PROSITE" id="PS51257">
    <property type="entry name" value="PROKAR_LIPOPROTEIN"/>
    <property type="match status" value="1"/>
</dbReference>
<accession>A0A7W5UW10</accession>
<dbReference type="Pfam" id="PF12836">
    <property type="entry name" value="HHH_3"/>
    <property type="match status" value="3"/>
</dbReference>
<reference evidence="2 3" key="1">
    <citation type="submission" date="2020-08" db="EMBL/GenBank/DDBJ databases">
        <title>Genomic Encyclopedia of Type Strains, Phase IV (KMG-IV): sequencing the most valuable type-strain genomes for metagenomic binning, comparative biology and taxonomic classification.</title>
        <authorList>
            <person name="Goeker M."/>
        </authorList>
    </citation>
    <scope>NUCLEOTIDE SEQUENCE [LARGE SCALE GENOMIC DNA]</scope>
    <source>
        <strain evidence="2 3">DSM 22548</strain>
    </source>
</reference>
<dbReference type="EMBL" id="JACICA010000003">
    <property type="protein sequence ID" value="MBB3702559.1"/>
    <property type="molecule type" value="Genomic_DNA"/>
</dbReference>
<sequence>MSKKYWRLMPEADRRGFIALALVLLIGCGVTYYFLKPNISSEMLSSKDSLSVLSFQMEQDSVEGQYRERYTQYNGGVVKQTFPFDPNACDSVTFVRLGLKPWMAHNALKYRRKGGRWRSPEDFKRLYGLTKADFERLKPYIRIDSEDKSFSDSRRRYDSIRASYPQKYKELTIMDLNAADTTQLKRIPGVGSYYASKICRYRERLGGFVSRNQIKEVDGLPEDIEKWFEVSPNVSVKTLNINKSTFKQLIHHPYLNYEQVKEIMNYIRKFGPIKSWRDLSLSEHFTPEDFKRLQPYIVF</sequence>
<dbReference type="Proteomes" id="UP000541425">
    <property type="component" value="Unassembled WGS sequence"/>
</dbReference>
<gene>
    <name evidence="2" type="ORF">FHS60_001017</name>
</gene>
<dbReference type="PANTHER" id="PTHR21180">
    <property type="entry name" value="ENDONUCLEASE/EXONUCLEASE/PHOSPHATASE FAMILY DOMAIN-CONTAINING PROTEIN 1"/>
    <property type="match status" value="1"/>
</dbReference>
<protein>
    <submittedName>
        <fullName evidence="2">DNA uptake protein ComE-like DNA-binding protein</fullName>
    </submittedName>
</protein>
<evidence type="ECO:0000256" key="1">
    <source>
        <dbReference type="SAM" id="Phobius"/>
    </source>
</evidence>
<comment type="caution">
    <text evidence="2">The sequence shown here is derived from an EMBL/GenBank/DDBJ whole genome shotgun (WGS) entry which is preliminary data.</text>
</comment>
<dbReference type="GO" id="GO:0003677">
    <property type="term" value="F:DNA binding"/>
    <property type="evidence" value="ECO:0007669"/>
    <property type="project" value="UniProtKB-KW"/>
</dbReference>
<dbReference type="InterPro" id="IPR010994">
    <property type="entry name" value="RuvA_2-like"/>
</dbReference>
<dbReference type="GO" id="GO:0015627">
    <property type="term" value="C:type II protein secretion system complex"/>
    <property type="evidence" value="ECO:0007669"/>
    <property type="project" value="TreeGrafter"/>
</dbReference>
<organism evidence="2 3">
    <name type="scientific">Alloprevotella rava</name>
    <dbReference type="NCBI Taxonomy" id="671218"/>
    <lineage>
        <taxon>Bacteria</taxon>
        <taxon>Pseudomonadati</taxon>
        <taxon>Bacteroidota</taxon>
        <taxon>Bacteroidia</taxon>
        <taxon>Bacteroidales</taxon>
        <taxon>Prevotellaceae</taxon>
        <taxon>Alloprevotella</taxon>
    </lineage>
</organism>
<dbReference type="RefSeq" id="WP_183695726.1">
    <property type="nucleotide sequence ID" value="NZ_JACICA010000003.1"/>
</dbReference>
<keyword evidence="1" id="KW-1133">Transmembrane helix</keyword>
<keyword evidence="1" id="KW-0472">Membrane</keyword>
<evidence type="ECO:0000313" key="2">
    <source>
        <dbReference type="EMBL" id="MBB3702559.1"/>
    </source>
</evidence>
<dbReference type="InterPro" id="IPR051675">
    <property type="entry name" value="Endo/Exo/Phosphatase_dom_1"/>
</dbReference>
<dbReference type="PANTHER" id="PTHR21180:SF32">
    <property type="entry name" value="ENDONUCLEASE_EXONUCLEASE_PHOSPHATASE FAMILY DOMAIN-CONTAINING PROTEIN 1"/>
    <property type="match status" value="1"/>
</dbReference>
<proteinExistence type="predicted"/>
<dbReference type="AlphaFoldDB" id="A0A7W5UW10"/>